<dbReference type="EMBL" id="JBHUCZ010000001">
    <property type="protein sequence ID" value="MFD1566130.1"/>
    <property type="molecule type" value="Genomic_DNA"/>
</dbReference>
<name>A0ABD6BNE6_9EURY</name>
<gene>
    <name evidence="3" type="ORF">ACFSAU_01360</name>
</gene>
<evidence type="ECO:0000256" key="1">
    <source>
        <dbReference type="SAM" id="MobiDB-lite"/>
    </source>
</evidence>
<dbReference type="Pfam" id="PF13576">
    <property type="entry name" value="Pentapeptide_3"/>
    <property type="match status" value="3"/>
</dbReference>
<feature type="region of interest" description="Disordered" evidence="1">
    <location>
        <begin position="1"/>
        <end position="25"/>
    </location>
</feature>
<keyword evidence="2" id="KW-0812">Transmembrane</keyword>
<dbReference type="InterPro" id="IPR051082">
    <property type="entry name" value="Pentapeptide-BTB/POZ_domain"/>
</dbReference>
<evidence type="ECO:0000256" key="2">
    <source>
        <dbReference type="SAM" id="Phobius"/>
    </source>
</evidence>
<keyword evidence="4" id="KW-1185">Reference proteome</keyword>
<dbReference type="AlphaFoldDB" id="A0ABD6BNE6"/>
<dbReference type="Gene3D" id="1.10.287.70">
    <property type="match status" value="1"/>
</dbReference>
<dbReference type="InterPro" id="IPR001646">
    <property type="entry name" value="5peptide_repeat"/>
</dbReference>
<dbReference type="PANTHER" id="PTHR14136">
    <property type="entry name" value="BTB_POZ DOMAIN-CONTAINING PROTEIN KCTD9"/>
    <property type="match status" value="1"/>
</dbReference>
<evidence type="ECO:0000313" key="4">
    <source>
        <dbReference type="Proteomes" id="UP001597139"/>
    </source>
</evidence>
<proteinExistence type="predicted"/>
<dbReference type="RefSeq" id="WP_267645400.1">
    <property type="nucleotide sequence ID" value="NZ_JANHGR010000001.1"/>
</dbReference>
<organism evidence="3 4">
    <name type="scientific">Halolamina litorea</name>
    <dbReference type="NCBI Taxonomy" id="1515593"/>
    <lineage>
        <taxon>Archaea</taxon>
        <taxon>Methanobacteriati</taxon>
        <taxon>Methanobacteriota</taxon>
        <taxon>Stenosarchaea group</taxon>
        <taxon>Halobacteria</taxon>
        <taxon>Halobacteriales</taxon>
        <taxon>Haloferacaceae</taxon>
    </lineage>
</organism>
<accession>A0ABD6BNE6</accession>
<feature type="transmembrane region" description="Helical" evidence="2">
    <location>
        <begin position="623"/>
        <end position="643"/>
    </location>
</feature>
<dbReference type="Gene3D" id="2.160.20.80">
    <property type="entry name" value="E3 ubiquitin-protein ligase SopA"/>
    <property type="match status" value="2"/>
</dbReference>
<dbReference type="PANTHER" id="PTHR14136:SF17">
    <property type="entry name" value="BTB_POZ DOMAIN-CONTAINING PROTEIN KCTD9"/>
    <property type="match status" value="1"/>
</dbReference>
<dbReference type="Proteomes" id="UP001597139">
    <property type="component" value="Unassembled WGS sequence"/>
</dbReference>
<feature type="transmembrane region" description="Helical" evidence="2">
    <location>
        <begin position="695"/>
        <end position="719"/>
    </location>
</feature>
<evidence type="ECO:0000313" key="3">
    <source>
        <dbReference type="EMBL" id="MFD1566130.1"/>
    </source>
</evidence>
<keyword evidence="2" id="KW-1133">Transmembrane helix</keyword>
<keyword evidence="2" id="KW-0472">Membrane</keyword>
<protein>
    <submittedName>
        <fullName evidence="3">Pentapeptide repeat-containing protein</fullName>
    </submittedName>
</protein>
<feature type="compositionally biased region" description="Basic and acidic residues" evidence="1">
    <location>
        <begin position="1"/>
        <end position="14"/>
    </location>
</feature>
<dbReference type="SUPFAM" id="SSF81324">
    <property type="entry name" value="Voltage-gated potassium channels"/>
    <property type="match status" value="1"/>
</dbReference>
<comment type="caution">
    <text evidence="3">The sequence shown here is derived from an EMBL/GenBank/DDBJ whole genome shotgun (WGS) entry which is preliminary data.</text>
</comment>
<sequence length="724" mass="78393">MTKRRREGERDDVPARPTTEQVDTEILRLSPDQRRARGVTDDAVRAAFYAAVIDGDREQKDLSGATLPGLSLSYAVVGGDDNHPIDLRGATITGHLDVDHADVQVPLLLDDAEVTGVRFDETKFDRLSGADLTVIGDASMPETRFREDVDLTNADFGGGVDLDGATFDDQLTADNATFSGELSARGAEFHGSSNRLEDNTSFAGARFASGADFTQAGFGFVRFADASFEGEATFHEAGFEGDAGFRRVWFARGATFDEARFGGDAVFDDGVVEGAALFRGAVFSGGTRIIKDDASFDRVTFGDRAAFDHASFRYASFTEADFKGLAEFEHVRFDDDADFPGATFVGEATFDEARFVADSDFSETAFRSPVAFRGAEFLGDANHYRDSATFVDAVFVDDADFGDATFTSGDFEGTRFGAVADFGDVTVRERLDVAAVTHRGGVTDSDRGSVIDMSGISFPEGRIVQPAEGWVRYDLTKASLGEVELTCASAGDERELLDYFRFCDTEFTEFDGKNFDFGAHLSYLERNNWVLHTFAGETAPDVELTMTADVIERTYLKAKNCASLTGDTTAAGEFRVKRQQFSRRKNLDVAGDPEAAPTARVRNLVRAGENAFLEVTCGHGMRLLRIVAIFLLLPLFPALLFAFGGPAFATTAGQIGSLSALFTAEGQHTLYQAVRFSYVTYTTIAYGQINPIGGLAVAVATIEAYLSAVFAALVVYALVERSEV</sequence>
<reference evidence="3 4" key="1">
    <citation type="journal article" date="2019" name="Int. J. Syst. Evol. Microbiol.">
        <title>The Global Catalogue of Microorganisms (GCM) 10K type strain sequencing project: providing services to taxonomists for standard genome sequencing and annotation.</title>
        <authorList>
            <consortium name="The Broad Institute Genomics Platform"/>
            <consortium name="The Broad Institute Genome Sequencing Center for Infectious Disease"/>
            <person name="Wu L."/>
            <person name="Ma J."/>
        </authorList>
    </citation>
    <scope>NUCLEOTIDE SEQUENCE [LARGE SCALE GENOMIC DNA]</scope>
    <source>
        <strain evidence="3 4">CGMCC 1.12859</strain>
    </source>
</reference>